<evidence type="ECO:0000256" key="1">
    <source>
        <dbReference type="ARBA" id="ARBA00004613"/>
    </source>
</evidence>
<keyword evidence="8 10" id="KW-0732">Signal</keyword>
<feature type="chain" id="PRO_5014104304" description="Parathyroid hormone" evidence="10">
    <location>
        <begin position="25"/>
        <end position="110"/>
    </location>
</feature>
<keyword evidence="5" id="KW-0964">Secreted</keyword>
<gene>
    <name evidence="11" type="primary">PTHYA</name>
</gene>
<dbReference type="HOGENOM" id="CLU_2276474_0_0_1"/>
<evidence type="ECO:0000256" key="4">
    <source>
        <dbReference type="ARBA" id="ARBA00022135"/>
    </source>
</evidence>
<evidence type="ECO:0000256" key="8">
    <source>
        <dbReference type="ARBA" id="ARBA00022729"/>
    </source>
</evidence>
<dbReference type="eggNOG" id="ENOG502TCP1">
    <property type="taxonomic scope" value="Eukaryota"/>
</dbReference>
<dbReference type="GO" id="GO:0005576">
    <property type="term" value="C:extracellular region"/>
    <property type="evidence" value="ECO:0007669"/>
    <property type="project" value="UniProtKB-SubCell"/>
</dbReference>
<accession>Q2PCS7</accession>
<dbReference type="PANTHER" id="PTHR10541">
    <property type="entry name" value="PARATHYROID HORMONE"/>
    <property type="match status" value="1"/>
</dbReference>
<keyword evidence="7" id="KW-0372">Hormone</keyword>
<comment type="similarity">
    <text evidence="2">Belongs to the parathyroid hormone family.</text>
</comment>
<comment type="function">
    <text evidence="9">Parathyroid hormone elevates calcium level by dissolving the salts in bone and preventing their renal excretion. Acts by binding to its receptor, PTH1R, activating G protein-coupled receptor signaling. Stimulates [1-14C]-2-deoxy-D-glucose (2DG) transport and glycogen synthesis in osteoblastic cells.</text>
</comment>
<dbReference type="GO" id="GO:0005179">
    <property type="term" value="F:hormone activity"/>
    <property type="evidence" value="ECO:0007669"/>
    <property type="project" value="UniProtKB-KW"/>
</dbReference>
<name>Q2PCS7_TAKRU</name>
<dbReference type="AlphaFoldDB" id="Q2PCS7"/>
<evidence type="ECO:0000256" key="9">
    <source>
        <dbReference type="ARBA" id="ARBA00093407"/>
    </source>
</evidence>
<evidence type="ECO:0000256" key="2">
    <source>
        <dbReference type="ARBA" id="ARBA00006307"/>
    </source>
</evidence>
<proteinExistence type="inferred from homology"/>
<dbReference type="InterPro" id="IPR003625">
    <property type="entry name" value="PTH"/>
</dbReference>
<dbReference type="GO" id="GO:0006874">
    <property type="term" value="P:intracellular calcium ion homeostasis"/>
    <property type="evidence" value="ECO:0007669"/>
    <property type="project" value="InterPro"/>
</dbReference>
<feature type="signal peptide" evidence="10">
    <location>
        <begin position="1"/>
        <end position="24"/>
    </location>
</feature>
<dbReference type="InterPro" id="IPR001415">
    <property type="entry name" value="PTH/PTH-rel"/>
</dbReference>
<evidence type="ECO:0000256" key="5">
    <source>
        <dbReference type="ARBA" id="ARBA00022525"/>
    </source>
</evidence>
<evidence type="ECO:0000256" key="3">
    <source>
        <dbReference type="ARBA" id="ARBA00011605"/>
    </source>
</evidence>
<dbReference type="EMBL" id="AJ639926">
    <property type="protein sequence ID" value="CAG26460.1"/>
    <property type="molecule type" value="Genomic_DNA"/>
</dbReference>
<dbReference type="PANTHER" id="PTHR10541:SF2">
    <property type="entry name" value="PARATHYROID HORMONE"/>
    <property type="match status" value="1"/>
</dbReference>
<protein>
    <recommendedName>
        <fullName evidence="4">Parathyroid hormone</fullName>
    </recommendedName>
</protein>
<reference evidence="11" key="1">
    <citation type="journal article" date="2006" name="FEBS Lett.">
        <title>Novel bioactive parathyroid hormone and related peptides in teleost fish.</title>
        <authorList>
            <person name="Canario A.V.M."/>
            <person name="Rotllant J."/>
            <person name="Fuentes J."/>
            <person name="Guerreiro P.M."/>
            <person name="Teodosio H.R."/>
            <person name="Power D.M."/>
            <person name="Clark M.S."/>
        </authorList>
    </citation>
    <scope>NUCLEOTIDE SEQUENCE</scope>
</reference>
<dbReference type="SMART" id="SM00087">
    <property type="entry name" value="PTH"/>
    <property type="match status" value="1"/>
</dbReference>
<comment type="subcellular location">
    <subcellularLocation>
        <location evidence="1">Secreted</location>
    </subcellularLocation>
</comment>
<sequence>MPNLHWKTFFLSLCLLRLLALGEGHTLRKRTVSEVQLMHNLGEHKQVQERREWLQRRLHGIHPIGLNNDDEPGWGRKGIASRELPNLRDLTPEEIQNALNVLEELLKSQE</sequence>
<comment type="subunit">
    <text evidence="3">Interacts with PTH1R (via N-terminal extracellular domain).</text>
</comment>
<evidence type="ECO:0000313" key="11">
    <source>
        <dbReference type="EMBL" id="CAG26460.1"/>
    </source>
</evidence>
<dbReference type="Pfam" id="PF01279">
    <property type="entry name" value="Parathyroid"/>
    <property type="match status" value="1"/>
</dbReference>
<dbReference type="PROSITE" id="PS00335">
    <property type="entry name" value="PARATHYROID"/>
    <property type="match status" value="1"/>
</dbReference>
<evidence type="ECO:0000256" key="10">
    <source>
        <dbReference type="SAM" id="SignalP"/>
    </source>
</evidence>
<keyword evidence="6" id="KW-0165">Cleavage on pair of basic residues</keyword>
<evidence type="ECO:0000256" key="7">
    <source>
        <dbReference type="ARBA" id="ARBA00022702"/>
    </source>
</evidence>
<evidence type="ECO:0000256" key="6">
    <source>
        <dbReference type="ARBA" id="ARBA00022685"/>
    </source>
</evidence>
<organism evidence="11">
    <name type="scientific">Takifugu rubripes</name>
    <name type="common">Japanese pufferfish</name>
    <name type="synonym">Fugu rubripes</name>
    <dbReference type="NCBI Taxonomy" id="31033"/>
    <lineage>
        <taxon>Eukaryota</taxon>
        <taxon>Metazoa</taxon>
        <taxon>Chordata</taxon>
        <taxon>Craniata</taxon>
        <taxon>Vertebrata</taxon>
        <taxon>Euteleostomi</taxon>
        <taxon>Actinopterygii</taxon>
        <taxon>Neopterygii</taxon>
        <taxon>Teleostei</taxon>
        <taxon>Neoteleostei</taxon>
        <taxon>Acanthomorphata</taxon>
        <taxon>Eupercaria</taxon>
        <taxon>Tetraodontiformes</taxon>
        <taxon>Tetradontoidea</taxon>
        <taxon>Tetraodontidae</taxon>
        <taxon>Takifugu</taxon>
    </lineage>
</organism>